<name>A0AA86MGB2_9ACTN</name>
<keyword evidence="2" id="KW-1185">Reference proteome</keyword>
<organism evidence="1 2">
    <name type="scientific">Streptomyces yaizuensis</name>
    <dbReference type="NCBI Taxonomy" id="2989713"/>
    <lineage>
        <taxon>Bacteria</taxon>
        <taxon>Bacillati</taxon>
        <taxon>Actinomycetota</taxon>
        <taxon>Actinomycetes</taxon>
        <taxon>Kitasatosporales</taxon>
        <taxon>Streptomycetaceae</taxon>
        <taxon>Streptomyces</taxon>
    </lineage>
</organism>
<dbReference type="AlphaFoldDB" id="A0AA86MGB2"/>
<dbReference type="RefSeq" id="WP_323452107.1">
    <property type="nucleotide sequence ID" value="NZ_LC735416.1"/>
</dbReference>
<dbReference type="Proteomes" id="UP001291653">
    <property type="component" value="Plasmid pYSPA8-3"/>
</dbReference>
<evidence type="ECO:0000313" key="2">
    <source>
        <dbReference type="Proteomes" id="UP001291653"/>
    </source>
</evidence>
<sequence length="95" mass="10264">MGRYEYAFATPDDLGGLDRYRAWCAVAGLPAINGGYGLLMVDDAFAGRVTRLTEDVEYVRTLVTAGKTNSGVGGLQIPPGVFPLVRPGWPDEWKS</sequence>
<dbReference type="EMBL" id="LC735416">
    <property type="protein sequence ID" value="BDT39669.1"/>
    <property type="molecule type" value="Genomic_DNA"/>
</dbReference>
<accession>A0AA86MGB2</accession>
<reference evidence="1 2" key="1">
    <citation type="submission" date="2022-10" db="EMBL/GenBank/DDBJ databases">
        <title>Draft genome sequence of Streptomyces sp. YSPA8.</title>
        <authorList>
            <person name="Moriuchi R."/>
            <person name="Dohra H."/>
            <person name="Yamamura H."/>
            <person name="Kodani S."/>
        </authorList>
    </citation>
    <scope>NUCLEOTIDE SEQUENCE [LARGE SCALE GENOMIC DNA]</scope>
    <source>
        <strain evidence="1 2">YSPA8</strain>
        <plasmid evidence="1 2">pYSPA8-3</plasmid>
    </source>
</reference>
<gene>
    <name evidence="1" type="ORF">SYYSPA8_37755</name>
</gene>
<keyword evidence="1" id="KW-0614">Plasmid</keyword>
<protein>
    <submittedName>
        <fullName evidence="1">Uncharacterized protein</fullName>
    </submittedName>
</protein>
<proteinExistence type="predicted"/>
<geneLocation type="plasmid" evidence="1 2">
    <name>pYSPA8-3</name>
</geneLocation>
<evidence type="ECO:0000313" key="1">
    <source>
        <dbReference type="EMBL" id="BDT39669.1"/>
    </source>
</evidence>